<dbReference type="SUPFAM" id="SSF46689">
    <property type="entry name" value="Homeodomain-like"/>
    <property type="match status" value="1"/>
</dbReference>
<dbReference type="GO" id="GO:0003677">
    <property type="term" value="F:DNA binding"/>
    <property type="evidence" value="ECO:0007669"/>
    <property type="project" value="UniProtKB-UniRule"/>
</dbReference>
<evidence type="ECO:0000256" key="3">
    <source>
        <dbReference type="PROSITE-ProRule" id="PRU00335"/>
    </source>
</evidence>
<reference evidence="5 6" key="1">
    <citation type="journal article" date="2014" name="Int. J. Syst. Evol. Microbiol.">
        <title>Lysinibacillus halotolerans sp. nov., isolated from saline-alkaline soil.</title>
        <authorList>
            <person name="Kong D."/>
            <person name="Wang Y."/>
            <person name="Zhao B."/>
            <person name="Li Y."/>
            <person name="Song J."/>
            <person name="Zhai Y."/>
            <person name="Zhang C."/>
            <person name="Wang H."/>
            <person name="Chen X."/>
            <person name="Zhao B."/>
            <person name="Ruan Z."/>
        </authorList>
    </citation>
    <scope>NUCLEOTIDE SEQUENCE [LARGE SCALE GENOMIC DNA]</scope>
    <source>
        <strain evidence="5 6">MCCC 1A12703</strain>
    </source>
</reference>
<dbReference type="InterPro" id="IPR001647">
    <property type="entry name" value="HTH_TetR"/>
</dbReference>
<keyword evidence="1" id="KW-0678">Repressor</keyword>
<dbReference type="OrthoDB" id="9814200at2"/>
<dbReference type="InterPro" id="IPR009057">
    <property type="entry name" value="Homeodomain-like_sf"/>
</dbReference>
<feature type="DNA-binding region" description="H-T-H motif" evidence="3">
    <location>
        <begin position="27"/>
        <end position="46"/>
    </location>
</feature>
<dbReference type="InterPro" id="IPR050624">
    <property type="entry name" value="HTH-type_Tx_Regulator"/>
</dbReference>
<keyword evidence="6" id="KW-1185">Reference proteome</keyword>
<dbReference type="Gene3D" id="1.10.357.10">
    <property type="entry name" value="Tetracycline Repressor, domain 2"/>
    <property type="match status" value="1"/>
</dbReference>
<organism evidence="5 6">
    <name type="scientific">Lysinibacillus halotolerans</name>
    <dbReference type="NCBI Taxonomy" id="1368476"/>
    <lineage>
        <taxon>Bacteria</taxon>
        <taxon>Bacillati</taxon>
        <taxon>Bacillota</taxon>
        <taxon>Bacilli</taxon>
        <taxon>Bacillales</taxon>
        <taxon>Bacillaceae</taxon>
        <taxon>Lysinibacillus</taxon>
    </lineage>
</organism>
<dbReference type="Proteomes" id="UP000279909">
    <property type="component" value="Unassembled WGS sequence"/>
</dbReference>
<dbReference type="Pfam" id="PF17932">
    <property type="entry name" value="TetR_C_24"/>
    <property type="match status" value="1"/>
</dbReference>
<sequence length="213" mass="24742">MHKKPLRQRILESSLLLFQEKGYHGVTVDQIVEQAGTSKGGFYHNFKSKDELLYEIHDVFISYVIEKAQESYNLNATPITRLSGILQSFVKVFDLYKPYITVFYEESAYLQDAYKMVINDKRDRYRKIIESVIKEGQEGGDFRREIPTNIAALSIIGMINWTYKWYKSDGPLTMEQITDIFKDLIFHSLATEQGFQEARKLNELNMATGVSNK</sequence>
<dbReference type="EMBL" id="RHLQ01000004">
    <property type="protein sequence ID" value="RND00920.1"/>
    <property type="molecule type" value="Genomic_DNA"/>
</dbReference>
<dbReference type="Pfam" id="PF00440">
    <property type="entry name" value="TetR_N"/>
    <property type="match status" value="1"/>
</dbReference>
<evidence type="ECO:0000313" key="5">
    <source>
        <dbReference type="EMBL" id="RND00920.1"/>
    </source>
</evidence>
<comment type="caution">
    <text evidence="5">The sequence shown here is derived from an EMBL/GenBank/DDBJ whole genome shotgun (WGS) entry which is preliminary data.</text>
</comment>
<dbReference type="RefSeq" id="WP_122970809.1">
    <property type="nucleotide sequence ID" value="NZ_RHLQ01000004.1"/>
</dbReference>
<name>A0A3M8HEW5_9BACI</name>
<dbReference type="InterPro" id="IPR036271">
    <property type="entry name" value="Tet_transcr_reg_TetR-rel_C_sf"/>
</dbReference>
<accession>A0A3M8HEW5</accession>
<evidence type="ECO:0000256" key="2">
    <source>
        <dbReference type="ARBA" id="ARBA00023125"/>
    </source>
</evidence>
<dbReference type="InterPro" id="IPR041490">
    <property type="entry name" value="KstR2_TetR_C"/>
</dbReference>
<evidence type="ECO:0000313" key="6">
    <source>
        <dbReference type="Proteomes" id="UP000279909"/>
    </source>
</evidence>
<gene>
    <name evidence="5" type="ORF">EC501_02975</name>
</gene>
<dbReference type="PRINTS" id="PR00455">
    <property type="entry name" value="HTHTETR"/>
</dbReference>
<protein>
    <submittedName>
        <fullName evidence="5">TetR/AcrR family transcriptional regulator</fullName>
    </submittedName>
</protein>
<dbReference type="Gene3D" id="1.10.10.60">
    <property type="entry name" value="Homeodomain-like"/>
    <property type="match status" value="1"/>
</dbReference>
<dbReference type="PANTHER" id="PTHR43479">
    <property type="entry name" value="ACREF/ENVCD OPERON REPRESSOR-RELATED"/>
    <property type="match status" value="1"/>
</dbReference>
<dbReference type="PANTHER" id="PTHR43479:SF11">
    <property type="entry name" value="ACREF_ENVCD OPERON REPRESSOR-RELATED"/>
    <property type="match status" value="1"/>
</dbReference>
<feature type="domain" description="HTH tetR-type" evidence="4">
    <location>
        <begin position="4"/>
        <end position="64"/>
    </location>
</feature>
<evidence type="ECO:0000259" key="4">
    <source>
        <dbReference type="PROSITE" id="PS50977"/>
    </source>
</evidence>
<dbReference type="AlphaFoldDB" id="A0A3M8HEW5"/>
<evidence type="ECO:0000256" key="1">
    <source>
        <dbReference type="ARBA" id="ARBA00022491"/>
    </source>
</evidence>
<proteinExistence type="predicted"/>
<dbReference type="PROSITE" id="PS50977">
    <property type="entry name" value="HTH_TETR_2"/>
    <property type="match status" value="1"/>
</dbReference>
<dbReference type="SUPFAM" id="SSF48498">
    <property type="entry name" value="Tetracyclin repressor-like, C-terminal domain"/>
    <property type="match status" value="1"/>
</dbReference>
<keyword evidence="2 3" id="KW-0238">DNA-binding</keyword>